<evidence type="ECO:0000256" key="8">
    <source>
        <dbReference type="ARBA" id="ARBA00022691"/>
    </source>
</evidence>
<dbReference type="Proteomes" id="UP001523216">
    <property type="component" value="Unassembled WGS sequence"/>
</dbReference>
<comment type="subcellular location">
    <subcellularLocation>
        <location evidence="1">Cytoplasm</location>
    </subcellularLocation>
</comment>
<evidence type="ECO:0000256" key="10">
    <source>
        <dbReference type="ARBA" id="ARBA00031323"/>
    </source>
</evidence>
<dbReference type="Pfam" id="PF01135">
    <property type="entry name" value="PCMT"/>
    <property type="match status" value="1"/>
</dbReference>
<dbReference type="PANTHER" id="PTHR11579:SF0">
    <property type="entry name" value="PROTEIN-L-ISOASPARTATE(D-ASPARTATE) O-METHYLTRANSFERASE"/>
    <property type="match status" value="1"/>
</dbReference>
<evidence type="ECO:0000256" key="2">
    <source>
        <dbReference type="ARBA" id="ARBA00005369"/>
    </source>
</evidence>
<protein>
    <recommendedName>
        <fullName evidence="4">Protein-L-isoaspartate O-methyltransferase</fullName>
        <ecNumber evidence="3">2.1.1.77</ecNumber>
    </recommendedName>
    <alternativeName>
        <fullName evidence="11">L-isoaspartyl protein carboxyl methyltransferase</fullName>
    </alternativeName>
    <alternativeName>
        <fullName evidence="9">Protein L-isoaspartyl methyltransferase</fullName>
    </alternativeName>
    <alternativeName>
        <fullName evidence="10">Protein-beta-aspartate methyltransferase</fullName>
    </alternativeName>
</protein>
<dbReference type="PANTHER" id="PTHR11579">
    <property type="entry name" value="PROTEIN-L-ISOASPARTATE O-METHYLTRANSFERASE"/>
    <property type="match status" value="1"/>
</dbReference>
<evidence type="ECO:0000256" key="7">
    <source>
        <dbReference type="ARBA" id="ARBA00022679"/>
    </source>
</evidence>
<dbReference type="SUPFAM" id="SSF53335">
    <property type="entry name" value="S-adenosyl-L-methionine-dependent methyltransferases"/>
    <property type="match status" value="1"/>
</dbReference>
<evidence type="ECO:0000313" key="12">
    <source>
        <dbReference type="EMBL" id="MCM4078983.1"/>
    </source>
</evidence>
<dbReference type="InterPro" id="IPR029063">
    <property type="entry name" value="SAM-dependent_MTases_sf"/>
</dbReference>
<accession>A0ABT0XYW3</accession>
<sequence length="362" mass="38104">MGPREAFLDRIRRGGVDLSPRLAAAFAEVPREVFVPDGFQRRDGSWAEPAAADFLELVYDDDVLVTKVDGRTPVSSSSQPSLMALMIEALDVRPGQTVLEIGAGTGYNAALLARLGASVISVDVQQDVASRARSALARAGIEGVRVVLGDGYQGIPGARVDRVIVTVGVAGVSPRWLEQLAGTPDGVVVVPVEHAGTHPVLRVTGDGQARVVSPSSFMTAAGPLTATHPFPAPAPPRTIKGLVPYAESRFDPPLEPLAYRDLWYAAGVWHRRATLAAVPGHEQNCLMLLDEQRTGGAAILPDGSVVAGGDEAGRYAADATAVLDRWLDAGRPPMQAWRLSLAAGGDPEAPILLPCGWELTNA</sequence>
<proteinExistence type="inferred from homology"/>
<keyword evidence="13" id="KW-1185">Reference proteome</keyword>
<dbReference type="CDD" id="cd02440">
    <property type="entry name" value="AdoMet_MTases"/>
    <property type="match status" value="1"/>
</dbReference>
<evidence type="ECO:0000256" key="4">
    <source>
        <dbReference type="ARBA" id="ARBA00013346"/>
    </source>
</evidence>
<gene>
    <name evidence="12" type="ORF">LXN57_15525</name>
</gene>
<keyword evidence="5" id="KW-0963">Cytoplasm</keyword>
<dbReference type="InterPro" id="IPR000682">
    <property type="entry name" value="PCMT"/>
</dbReference>
<keyword evidence="8" id="KW-0949">S-adenosyl-L-methionine</keyword>
<comment type="similarity">
    <text evidence="2">Belongs to the methyltransferase superfamily. L-isoaspartyl/D-aspartyl protein methyltransferase family.</text>
</comment>
<name>A0ABT0XYW3_9ACTN</name>
<evidence type="ECO:0000256" key="5">
    <source>
        <dbReference type="ARBA" id="ARBA00022490"/>
    </source>
</evidence>
<dbReference type="Gene3D" id="3.40.50.150">
    <property type="entry name" value="Vaccinia Virus protein VP39"/>
    <property type="match status" value="1"/>
</dbReference>
<keyword evidence="6" id="KW-0489">Methyltransferase</keyword>
<keyword evidence="7" id="KW-0808">Transferase</keyword>
<evidence type="ECO:0000256" key="9">
    <source>
        <dbReference type="ARBA" id="ARBA00030757"/>
    </source>
</evidence>
<evidence type="ECO:0000256" key="3">
    <source>
        <dbReference type="ARBA" id="ARBA00011890"/>
    </source>
</evidence>
<dbReference type="EMBL" id="JAMQOL010000019">
    <property type="protein sequence ID" value="MCM4078983.1"/>
    <property type="molecule type" value="Genomic_DNA"/>
</dbReference>
<comment type="caution">
    <text evidence="12">The sequence shown here is derived from an EMBL/GenBank/DDBJ whole genome shotgun (WGS) entry which is preliminary data.</text>
</comment>
<dbReference type="EC" id="2.1.1.77" evidence="3"/>
<evidence type="ECO:0000256" key="11">
    <source>
        <dbReference type="ARBA" id="ARBA00031350"/>
    </source>
</evidence>
<evidence type="ECO:0000256" key="1">
    <source>
        <dbReference type="ARBA" id="ARBA00004496"/>
    </source>
</evidence>
<reference evidence="12 13" key="1">
    <citation type="submission" date="2022-06" db="EMBL/GenBank/DDBJ databases">
        <title>Actinoplanes abujensis sp. nov., isolated from Nigerian arid soil.</title>
        <authorList>
            <person name="Ding P."/>
        </authorList>
    </citation>
    <scope>NUCLEOTIDE SEQUENCE [LARGE SCALE GENOMIC DNA]</scope>
    <source>
        <strain evidence="13">TRM88002</strain>
    </source>
</reference>
<organism evidence="12 13">
    <name type="scientific">Paractinoplanes hotanensis</name>
    <dbReference type="NCBI Taxonomy" id="2906497"/>
    <lineage>
        <taxon>Bacteria</taxon>
        <taxon>Bacillati</taxon>
        <taxon>Actinomycetota</taxon>
        <taxon>Actinomycetes</taxon>
        <taxon>Micromonosporales</taxon>
        <taxon>Micromonosporaceae</taxon>
        <taxon>Paractinoplanes</taxon>
    </lineage>
</organism>
<evidence type="ECO:0000256" key="6">
    <source>
        <dbReference type="ARBA" id="ARBA00022603"/>
    </source>
</evidence>
<evidence type="ECO:0000313" key="13">
    <source>
        <dbReference type="Proteomes" id="UP001523216"/>
    </source>
</evidence>
<dbReference type="RefSeq" id="WP_251798873.1">
    <property type="nucleotide sequence ID" value="NZ_JAMQOL010000019.1"/>
</dbReference>